<gene>
    <name evidence="3" type="ORF">B0T19DRAFT_443970</name>
</gene>
<dbReference type="EMBL" id="JAUEPO010000004">
    <property type="protein sequence ID" value="KAK3324562.1"/>
    <property type="molecule type" value="Genomic_DNA"/>
</dbReference>
<organism evidence="3 4">
    <name type="scientific">Cercophora scortea</name>
    <dbReference type="NCBI Taxonomy" id="314031"/>
    <lineage>
        <taxon>Eukaryota</taxon>
        <taxon>Fungi</taxon>
        <taxon>Dikarya</taxon>
        <taxon>Ascomycota</taxon>
        <taxon>Pezizomycotina</taxon>
        <taxon>Sordariomycetes</taxon>
        <taxon>Sordariomycetidae</taxon>
        <taxon>Sordariales</taxon>
        <taxon>Lasiosphaeriaceae</taxon>
        <taxon>Cercophora</taxon>
    </lineage>
</organism>
<name>A0AAE0IGF6_9PEZI</name>
<evidence type="ECO:0000259" key="2">
    <source>
        <dbReference type="Pfam" id="PF14856"/>
    </source>
</evidence>
<accession>A0AAE0IGF6</accession>
<evidence type="ECO:0000313" key="4">
    <source>
        <dbReference type="Proteomes" id="UP001286456"/>
    </source>
</evidence>
<feature type="domain" description="Ecp2 effector protein-like" evidence="2">
    <location>
        <begin position="68"/>
        <end position="167"/>
    </location>
</feature>
<proteinExistence type="predicted"/>
<dbReference type="InterPro" id="IPR029226">
    <property type="entry name" value="Ecp2-like"/>
</dbReference>
<keyword evidence="4" id="KW-1185">Reference proteome</keyword>
<evidence type="ECO:0000256" key="1">
    <source>
        <dbReference type="SAM" id="SignalP"/>
    </source>
</evidence>
<feature type="signal peptide" evidence="1">
    <location>
        <begin position="1"/>
        <end position="19"/>
    </location>
</feature>
<dbReference type="AlphaFoldDB" id="A0AAE0IGF6"/>
<reference evidence="3" key="1">
    <citation type="journal article" date="2023" name="Mol. Phylogenet. Evol.">
        <title>Genome-scale phylogeny and comparative genomics of the fungal order Sordariales.</title>
        <authorList>
            <person name="Hensen N."/>
            <person name="Bonometti L."/>
            <person name="Westerberg I."/>
            <person name="Brannstrom I.O."/>
            <person name="Guillou S."/>
            <person name="Cros-Aarteil S."/>
            <person name="Calhoun S."/>
            <person name="Haridas S."/>
            <person name="Kuo A."/>
            <person name="Mondo S."/>
            <person name="Pangilinan J."/>
            <person name="Riley R."/>
            <person name="LaButti K."/>
            <person name="Andreopoulos B."/>
            <person name="Lipzen A."/>
            <person name="Chen C."/>
            <person name="Yan M."/>
            <person name="Daum C."/>
            <person name="Ng V."/>
            <person name="Clum A."/>
            <person name="Steindorff A."/>
            <person name="Ohm R.A."/>
            <person name="Martin F."/>
            <person name="Silar P."/>
            <person name="Natvig D.O."/>
            <person name="Lalanne C."/>
            <person name="Gautier V."/>
            <person name="Ament-Velasquez S.L."/>
            <person name="Kruys A."/>
            <person name="Hutchinson M.I."/>
            <person name="Powell A.J."/>
            <person name="Barry K."/>
            <person name="Miller A.N."/>
            <person name="Grigoriev I.V."/>
            <person name="Debuchy R."/>
            <person name="Gladieux P."/>
            <person name="Hiltunen Thoren M."/>
            <person name="Johannesson H."/>
        </authorList>
    </citation>
    <scope>NUCLEOTIDE SEQUENCE</scope>
    <source>
        <strain evidence="3">SMH4131-1</strain>
    </source>
</reference>
<sequence length="185" mass="19641">MRSLFGIILTICLLGIVQSAPAKNPLAPRSANGLDTHLPAPPPTLSARSLPDASLATAQDANFTQSVCDTPDYHRATSADSPLVSDCQAIVGSLDREYQGPWIVSSGITITNGTCALALRSWPPGLTEMTEIGRLDITNIIDKSIKMFSWTKPDGDVVVGAQGSLDCFNTGPVGENPVNWELRHA</sequence>
<dbReference type="Proteomes" id="UP001286456">
    <property type="component" value="Unassembled WGS sequence"/>
</dbReference>
<feature type="chain" id="PRO_5042206731" description="Ecp2 effector protein-like domain-containing protein" evidence="1">
    <location>
        <begin position="20"/>
        <end position="185"/>
    </location>
</feature>
<protein>
    <recommendedName>
        <fullName evidence="2">Ecp2 effector protein-like domain-containing protein</fullName>
    </recommendedName>
</protein>
<keyword evidence="1" id="KW-0732">Signal</keyword>
<evidence type="ECO:0000313" key="3">
    <source>
        <dbReference type="EMBL" id="KAK3324562.1"/>
    </source>
</evidence>
<reference evidence="3" key="2">
    <citation type="submission" date="2023-06" db="EMBL/GenBank/DDBJ databases">
        <authorList>
            <consortium name="Lawrence Berkeley National Laboratory"/>
            <person name="Haridas S."/>
            <person name="Hensen N."/>
            <person name="Bonometti L."/>
            <person name="Westerberg I."/>
            <person name="Brannstrom I.O."/>
            <person name="Guillou S."/>
            <person name="Cros-Aarteil S."/>
            <person name="Calhoun S."/>
            <person name="Kuo A."/>
            <person name="Mondo S."/>
            <person name="Pangilinan J."/>
            <person name="Riley R."/>
            <person name="Labutti K."/>
            <person name="Andreopoulos B."/>
            <person name="Lipzen A."/>
            <person name="Chen C."/>
            <person name="Yanf M."/>
            <person name="Daum C."/>
            <person name="Ng V."/>
            <person name="Clum A."/>
            <person name="Steindorff A."/>
            <person name="Ohm R."/>
            <person name="Martin F."/>
            <person name="Silar P."/>
            <person name="Natvig D."/>
            <person name="Lalanne C."/>
            <person name="Gautier V."/>
            <person name="Ament-Velasquez S.L."/>
            <person name="Kruys A."/>
            <person name="Hutchinson M.I."/>
            <person name="Powell A.J."/>
            <person name="Barry K."/>
            <person name="Miller A.N."/>
            <person name="Grigoriev I.V."/>
            <person name="Debuchy R."/>
            <person name="Gladieux P."/>
            <person name="Thoren M.H."/>
            <person name="Johannesson H."/>
        </authorList>
    </citation>
    <scope>NUCLEOTIDE SEQUENCE</scope>
    <source>
        <strain evidence="3">SMH4131-1</strain>
    </source>
</reference>
<dbReference type="Pfam" id="PF14856">
    <property type="entry name" value="Hce2"/>
    <property type="match status" value="1"/>
</dbReference>
<comment type="caution">
    <text evidence="3">The sequence shown here is derived from an EMBL/GenBank/DDBJ whole genome shotgun (WGS) entry which is preliminary data.</text>
</comment>